<dbReference type="EMBL" id="JAAAID010003208">
    <property type="protein sequence ID" value="KAF9999806.1"/>
    <property type="molecule type" value="Genomic_DNA"/>
</dbReference>
<dbReference type="PANTHER" id="PTHR20889">
    <property type="entry name" value="PHOSPHATASE, ORPHAN 1, 2"/>
    <property type="match status" value="1"/>
</dbReference>
<keyword evidence="1" id="KW-0479">Metal-binding</keyword>
<evidence type="ECO:0000313" key="3">
    <source>
        <dbReference type="Proteomes" id="UP000703661"/>
    </source>
</evidence>
<organism evidence="2 3">
    <name type="scientific">Entomortierella chlamydospora</name>
    <dbReference type="NCBI Taxonomy" id="101097"/>
    <lineage>
        <taxon>Eukaryota</taxon>
        <taxon>Fungi</taxon>
        <taxon>Fungi incertae sedis</taxon>
        <taxon>Mucoromycota</taxon>
        <taxon>Mortierellomycotina</taxon>
        <taxon>Mortierellomycetes</taxon>
        <taxon>Mortierellales</taxon>
        <taxon>Mortierellaceae</taxon>
        <taxon>Entomortierella</taxon>
    </lineage>
</organism>
<dbReference type="GO" id="GO:0046872">
    <property type="term" value="F:metal ion binding"/>
    <property type="evidence" value="ECO:0007669"/>
    <property type="project" value="UniProtKB-KW"/>
</dbReference>
<sequence>THGLDHLFTKIITNPAHFDDQGRLHVARYHGLDKEPHGCSLPCHPNLCKGRELQMLIDSQAWDQVIYMGDSTNDFCPSTRLLSSSSLLDDGRGNIILARANLLLEKEIKEHPEMIKAKVIYWESPTDVLSIIQSVFAIPSAKPLAFAKKPVEEPGVPKGIF</sequence>
<evidence type="ECO:0000256" key="1">
    <source>
        <dbReference type="PIRSR" id="PIRSR031051-3"/>
    </source>
</evidence>
<dbReference type="SUPFAM" id="SSF56784">
    <property type="entry name" value="HAD-like"/>
    <property type="match status" value="1"/>
</dbReference>
<keyword evidence="1" id="KW-0460">Magnesium</keyword>
<name>A0A9P6STA5_9FUNG</name>
<dbReference type="Proteomes" id="UP000703661">
    <property type="component" value="Unassembled WGS sequence"/>
</dbReference>
<reference evidence="2" key="1">
    <citation type="journal article" date="2020" name="Fungal Divers.">
        <title>Resolving the Mortierellaceae phylogeny through synthesis of multi-gene phylogenetics and phylogenomics.</title>
        <authorList>
            <person name="Vandepol N."/>
            <person name="Liber J."/>
            <person name="Desiro A."/>
            <person name="Na H."/>
            <person name="Kennedy M."/>
            <person name="Barry K."/>
            <person name="Grigoriev I.V."/>
            <person name="Miller A.N."/>
            <person name="O'Donnell K."/>
            <person name="Stajich J.E."/>
            <person name="Bonito G."/>
        </authorList>
    </citation>
    <scope>NUCLEOTIDE SEQUENCE</scope>
    <source>
        <strain evidence="2">NRRL 2769</strain>
    </source>
</reference>
<dbReference type="PIRSF" id="PIRSF031051">
    <property type="entry name" value="PyrdxlP_Pase_PHOSPHO2"/>
    <property type="match status" value="1"/>
</dbReference>
<dbReference type="InterPro" id="IPR023214">
    <property type="entry name" value="HAD_sf"/>
</dbReference>
<comment type="caution">
    <text evidence="2">The sequence shown here is derived from an EMBL/GenBank/DDBJ whole genome shotgun (WGS) entry which is preliminary data.</text>
</comment>
<keyword evidence="3" id="KW-1185">Reference proteome</keyword>
<dbReference type="Gene3D" id="3.40.50.1000">
    <property type="entry name" value="HAD superfamily/HAD-like"/>
    <property type="match status" value="1"/>
</dbReference>
<gene>
    <name evidence="2" type="primary">PHOSPHO1</name>
    <name evidence="2" type="ORF">BGZ80_006504</name>
</gene>
<protein>
    <submittedName>
        <fullName evidence="2">Phosphatase phospho1</fullName>
    </submittedName>
</protein>
<dbReference type="Pfam" id="PF06888">
    <property type="entry name" value="Put_Phosphatase"/>
    <property type="match status" value="1"/>
</dbReference>
<feature type="non-terminal residue" evidence="2">
    <location>
        <position position="1"/>
    </location>
</feature>
<dbReference type="InterPro" id="IPR016965">
    <property type="entry name" value="Pase_PHOSPHO-typ"/>
</dbReference>
<dbReference type="GO" id="GO:0016791">
    <property type="term" value="F:phosphatase activity"/>
    <property type="evidence" value="ECO:0007669"/>
    <property type="project" value="InterPro"/>
</dbReference>
<accession>A0A9P6STA5</accession>
<feature type="binding site" evidence="1">
    <location>
        <position position="70"/>
    </location>
    <ligand>
        <name>Mg(2+)</name>
        <dbReference type="ChEBI" id="CHEBI:18420"/>
    </ligand>
</feature>
<dbReference type="AlphaFoldDB" id="A0A9P6STA5"/>
<comment type="cofactor">
    <cofactor evidence="1">
        <name>Mg(2+)</name>
        <dbReference type="ChEBI" id="CHEBI:18420"/>
    </cofactor>
</comment>
<dbReference type="PANTHER" id="PTHR20889:SF12">
    <property type="entry name" value="LP01149P"/>
    <property type="match status" value="1"/>
</dbReference>
<dbReference type="InterPro" id="IPR036412">
    <property type="entry name" value="HAD-like_sf"/>
</dbReference>
<dbReference type="OrthoDB" id="10267182at2759"/>
<evidence type="ECO:0000313" key="2">
    <source>
        <dbReference type="EMBL" id="KAF9999806.1"/>
    </source>
</evidence>
<proteinExistence type="predicted"/>